<evidence type="ECO:0000313" key="2">
    <source>
        <dbReference type="EMBL" id="KAG0476389.1"/>
    </source>
</evidence>
<dbReference type="OrthoDB" id="624345at2759"/>
<name>A0A835QPL4_VANPL</name>
<dbReference type="EMBL" id="JADCNL010000006">
    <property type="protein sequence ID" value="KAG0476389.1"/>
    <property type="molecule type" value="Genomic_DNA"/>
</dbReference>
<dbReference type="AlphaFoldDB" id="A0A835QPL4"/>
<evidence type="ECO:0000256" key="1">
    <source>
        <dbReference type="SAM" id="Phobius"/>
    </source>
</evidence>
<accession>A0A835QPL4</accession>
<keyword evidence="1" id="KW-1133">Transmembrane helix</keyword>
<sequence length="275" mass="30856">MVWSAVALPKIRRQPYRRLMLTERCLFGMSMPCERRLAVRRRSSSAAAAAASRGARAVGTWQRPAAAQRGCGELRPAFSCWLRDPAIFFKFKLLDSVLMYMFVKLLSGDNVPCRKILFEVEQSVALFGVGISMWRFRCFRLAGRYRARSGGGINCAAAEARSAFLVSNLHFSSSHHAAAAVNVNAKSIIVGLLTATVVMRGFLSTCVFARPSVFLQYRYIFIVLCVMIWLELWLILDDPRLAFAMLVRRQTGADASRFSRVMADVHARVGQCWSQ</sequence>
<dbReference type="Proteomes" id="UP000636800">
    <property type="component" value="Chromosome 6"/>
</dbReference>
<proteinExistence type="predicted"/>
<keyword evidence="1" id="KW-0812">Transmembrane</keyword>
<organism evidence="2 3">
    <name type="scientific">Vanilla planifolia</name>
    <name type="common">Vanilla</name>
    <dbReference type="NCBI Taxonomy" id="51239"/>
    <lineage>
        <taxon>Eukaryota</taxon>
        <taxon>Viridiplantae</taxon>
        <taxon>Streptophyta</taxon>
        <taxon>Embryophyta</taxon>
        <taxon>Tracheophyta</taxon>
        <taxon>Spermatophyta</taxon>
        <taxon>Magnoliopsida</taxon>
        <taxon>Liliopsida</taxon>
        <taxon>Asparagales</taxon>
        <taxon>Orchidaceae</taxon>
        <taxon>Vanilloideae</taxon>
        <taxon>Vanilleae</taxon>
        <taxon>Vanilla</taxon>
    </lineage>
</organism>
<protein>
    <submittedName>
        <fullName evidence="2">Uncharacterized protein</fullName>
    </submittedName>
</protein>
<reference evidence="2 3" key="1">
    <citation type="journal article" date="2020" name="Nat. Food">
        <title>A phased Vanilla planifolia genome enables genetic improvement of flavour and production.</title>
        <authorList>
            <person name="Hasing T."/>
            <person name="Tang H."/>
            <person name="Brym M."/>
            <person name="Khazi F."/>
            <person name="Huang T."/>
            <person name="Chambers A.H."/>
        </authorList>
    </citation>
    <scope>NUCLEOTIDE SEQUENCE [LARGE SCALE GENOMIC DNA]</scope>
    <source>
        <tissue evidence="2">Leaf</tissue>
    </source>
</reference>
<feature type="transmembrane region" description="Helical" evidence="1">
    <location>
        <begin position="219"/>
        <end position="236"/>
    </location>
</feature>
<keyword evidence="3" id="KW-1185">Reference proteome</keyword>
<comment type="caution">
    <text evidence="2">The sequence shown here is derived from an EMBL/GenBank/DDBJ whole genome shotgun (WGS) entry which is preliminary data.</text>
</comment>
<keyword evidence="1" id="KW-0472">Membrane</keyword>
<gene>
    <name evidence="2" type="ORF">HPP92_013230</name>
</gene>
<feature type="transmembrane region" description="Helical" evidence="1">
    <location>
        <begin position="188"/>
        <end position="207"/>
    </location>
</feature>
<evidence type="ECO:0000313" key="3">
    <source>
        <dbReference type="Proteomes" id="UP000636800"/>
    </source>
</evidence>